<evidence type="ECO:0000256" key="1">
    <source>
        <dbReference type="SAM" id="MobiDB-lite"/>
    </source>
</evidence>
<keyword evidence="2" id="KW-1133">Transmembrane helix</keyword>
<evidence type="ECO:0000313" key="3">
    <source>
        <dbReference type="EMBL" id="RDW23389.1"/>
    </source>
</evidence>
<protein>
    <submittedName>
        <fullName evidence="3">Uncharacterized protein</fullName>
    </submittedName>
</protein>
<sequence>MGERVDRGRIVHMLGQPGSQKGCLVVLTTRLTGFLSSPPLSSPPYGVPAIVFFFFSLFFLLFFLPLKYNHHPPPNPRPTLLPFTHTIIPNHASHHIPGDNRRQMIAGKPPWTPIDRRSSVSKFGAVPSSQSSYNRPSAPPGSRAPTAVVCMQSHSLVDGTAARVRGWWRSESGLWLRNASRLRLSKAGTGG</sequence>
<name>A0A371BZ43_YARLL</name>
<feature type="region of interest" description="Disordered" evidence="1">
    <location>
        <begin position="124"/>
        <end position="145"/>
    </location>
</feature>
<keyword evidence="2" id="KW-0812">Transmembrane</keyword>
<dbReference type="Proteomes" id="UP000256601">
    <property type="component" value="Unassembled WGS sequence"/>
</dbReference>
<organism evidence="3 4">
    <name type="scientific">Yarrowia lipolytica</name>
    <name type="common">Candida lipolytica</name>
    <dbReference type="NCBI Taxonomy" id="4952"/>
    <lineage>
        <taxon>Eukaryota</taxon>
        <taxon>Fungi</taxon>
        <taxon>Dikarya</taxon>
        <taxon>Ascomycota</taxon>
        <taxon>Saccharomycotina</taxon>
        <taxon>Dipodascomycetes</taxon>
        <taxon>Dipodascales</taxon>
        <taxon>Dipodascales incertae sedis</taxon>
        <taxon>Yarrowia</taxon>
    </lineage>
</organism>
<gene>
    <name evidence="3" type="ORF">B0I71DRAFT_13684</name>
</gene>
<evidence type="ECO:0000256" key="2">
    <source>
        <dbReference type="SAM" id="Phobius"/>
    </source>
</evidence>
<feature type="transmembrane region" description="Helical" evidence="2">
    <location>
        <begin position="45"/>
        <end position="64"/>
    </location>
</feature>
<dbReference type="AlphaFoldDB" id="A0A371BZ43"/>
<reference evidence="3 4" key="1">
    <citation type="submission" date="2018-07" db="EMBL/GenBank/DDBJ databases">
        <title>Draft Genome Assemblies for Five Robust Yarrowia lipolytica Strains Exhibiting High Lipid Production and Pentose Sugar Utilization and Sugar Alcohol Secretion from Undetoxified Lignocellulosic Biomass Hydrolysates.</title>
        <authorList>
            <consortium name="DOE Joint Genome Institute"/>
            <person name="Walker C."/>
            <person name="Ryu S."/>
            <person name="Na H."/>
            <person name="Zane M."/>
            <person name="LaButti K."/>
            <person name="Lipzen A."/>
            <person name="Haridas S."/>
            <person name="Barry K."/>
            <person name="Grigoriev I.V."/>
            <person name="Quarterman J."/>
            <person name="Slininger P."/>
            <person name="Dien B."/>
            <person name="Trinh C.T."/>
        </authorList>
    </citation>
    <scope>NUCLEOTIDE SEQUENCE [LARGE SCALE GENOMIC DNA]</scope>
    <source>
        <strain evidence="3 4">YB392</strain>
    </source>
</reference>
<keyword evidence="2" id="KW-0472">Membrane</keyword>
<dbReference type="EMBL" id="KZ859088">
    <property type="protein sequence ID" value="RDW23389.1"/>
    <property type="molecule type" value="Genomic_DNA"/>
</dbReference>
<accession>A0A371BZ43</accession>
<evidence type="ECO:0000313" key="4">
    <source>
        <dbReference type="Proteomes" id="UP000256601"/>
    </source>
</evidence>
<proteinExistence type="predicted"/>